<protein>
    <submittedName>
        <fullName evidence="1">Uncharacterized protein</fullName>
    </submittedName>
</protein>
<organism evidence="1 2">
    <name type="scientific">Engystomops pustulosus</name>
    <name type="common">Tungara frog</name>
    <name type="synonym">Physalaemus pustulosus</name>
    <dbReference type="NCBI Taxonomy" id="76066"/>
    <lineage>
        <taxon>Eukaryota</taxon>
        <taxon>Metazoa</taxon>
        <taxon>Chordata</taxon>
        <taxon>Craniata</taxon>
        <taxon>Vertebrata</taxon>
        <taxon>Euteleostomi</taxon>
        <taxon>Amphibia</taxon>
        <taxon>Batrachia</taxon>
        <taxon>Anura</taxon>
        <taxon>Neobatrachia</taxon>
        <taxon>Hyloidea</taxon>
        <taxon>Leptodactylidae</taxon>
        <taxon>Leiuperinae</taxon>
        <taxon>Engystomops</taxon>
    </lineage>
</organism>
<keyword evidence="2" id="KW-1185">Reference proteome</keyword>
<gene>
    <name evidence="1" type="ORF">GDO81_021907</name>
</gene>
<comment type="caution">
    <text evidence="1">The sequence shown here is derived from an EMBL/GenBank/DDBJ whole genome shotgun (WGS) entry which is preliminary data.</text>
</comment>
<evidence type="ECO:0000313" key="1">
    <source>
        <dbReference type="EMBL" id="KAG8551034.1"/>
    </source>
</evidence>
<dbReference type="EMBL" id="WNYA01000013">
    <property type="protein sequence ID" value="KAG8551034.1"/>
    <property type="molecule type" value="Genomic_DNA"/>
</dbReference>
<reference evidence="1" key="1">
    <citation type="thesis" date="2020" institute="ProQuest LLC" country="789 East Eisenhower Parkway, Ann Arbor, MI, USA">
        <title>Comparative Genomics and Chromosome Evolution.</title>
        <authorList>
            <person name="Mudd A.B."/>
        </authorList>
    </citation>
    <scope>NUCLEOTIDE SEQUENCE</scope>
    <source>
        <strain evidence="1">237g6f4</strain>
        <tissue evidence="1">Blood</tissue>
    </source>
</reference>
<accession>A0AAV6ZNT5</accession>
<name>A0AAV6ZNT5_ENGPU</name>
<evidence type="ECO:0000313" key="2">
    <source>
        <dbReference type="Proteomes" id="UP000824782"/>
    </source>
</evidence>
<proteinExistence type="predicted"/>
<dbReference type="Proteomes" id="UP000824782">
    <property type="component" value="Unassembled WGS sequence"/>
</dbReference>
<sequence>MCVHKCELDCNQMNVCYARASIYQAHWRGGMRAAHPSLFTEDHTAQPFLRLKTKPALSFLLRRHRMVSTRCGWAP</sequence>
<dbReference type="AlphaFoldDB" id="A0AAV6ZNT5"/>